<evidence type="ECO:0000313" key="4">
    <source>
        <dbReference type="Proteomes" id="UP000283855"/>
    </source>
</evidence>
<proteinExistence type="predicted"/>
<reference evidence="3 4" key="1">
    <citation type="submission" date="2018-08" db="EMBL/GenBank/DDBJ databases">
        <title>A genome reference for cultivated species of the human gut microbiota.</title>
        <authorList>
            <person name="Zou Y."/>
            <person name="Xue W."/>
            <person name="Luo G."/>
        </authorList>
    </citation>
    <scope>NUCLEOTIDE SEQUENCE [LARGE SCALE GENOMIC DNA]</scope>
    <source>
        <strain evidence="3 4">AM42-38</strain>
    </source>
</reference>
<dbReference type="GeneID" id="78406769"/>
<evidence type="ECO:0000256" key="1">
    <source>
        <dbReference type="SAM" id="MobiDB-lite"/>
    </source>
</evidence>
<dbReference type="Proteomes" id="UP000283855">
    <property type="component" value="Unassembled WGS sequence"/>
</dbReference>
<sequence>MFHILGFIFFFILIILVIGLAILSKVIRTVLGVGRRMKGDESTRYNRSGSASQDFAQSQNTTHENTRSNNTSEGRRKGKVFDEDEGEYVDFEEIKE</sequence>
<dbReference type="EMBL" id="QSFT01000015">
    <property type="protein sequence ID" value="RHA75581.1"/>
    <property type="molecule type" value="Genomic_DNA"/>
</dbReference>
<dbReference type="InterPro" id="IPR032272">
    <property type="entry name" value="DUF4834"/>
</dbReference>
<keyword evidence="2" id="KW-1133">Transmembrane helix</keyword>
<dbReference type="AlphaFoldDB" id="A0A413SZS9"/>
<feature type="transmembrane region" description="Helical" evidence="2">
    <location>
        <begin position="6"/>
        <end position="27"/>
    </location>
</feature>
<name>A0A413SZS9_9BACT</name>
<feature type="region of interest" description="Disordered" evidence="1">
    <location>
        <begin position="40"/>
        <end position="82"/>
    </location>
</feature>
<feature type="compositionally biased region" description="Polar residues" evidence="1">
    <location>
        <begin position="45"/>
        <end position="72"/>
    </location>
</feature>
<dbReference type="RefSeq" id="WP_008143595.1">
    <property type="nucleotide sequence ID" value="NZ_CABJGD010000015.1"/>
</dbReference>
<evidence type="ECO:0000313" key="3">
    <source>
        <dbReference type="EMBL" id="RHA75581.1"/>
    </source>
</evidence>
<gene>
    <name evidence="3" type="ORF">DW921_08440</name>
</gene>
<keyword evidence="2" id="KW-0812">Transmembrane</keyword>
<protein>
    <submittedName>
        <fullName evidence="3">DUF4834 family protein</fullName>
    </submittedName>
</protein>
<organism evidence="3 4">
    <name type="scientific">Phocaeicola coprophilus</name>
    <dbReference type="NCBI Taxonomy" id="387090"/>
    <lineage>
        <taxon>Bacteria</taxon>
        <taxon>Pseudomonadati</taxon>
        <taxon>Bacteroidota</taxon>
        <taxon>Bacteroidia</taxon>
        <taxon>Bacteroidales</taxon>
        <taxon>Bacteroidaceae</taxon>
        <taxon>Phocaeicola</taxon>
    </lineage>
</organism>
<dbReference type="Pfam" id="PF16118">
    <property type="entry name" value="DUF4834"/>
    <property type="match status" value="1"/>
</dbReference>
<keyword evidence="2" id="KW-0472">Membrane</keyword>
<accession>A0A413SZS9</accession>
<evidence type="ECO:0000256" key="2">
    <source>
        <dbReference type="SAM" id="Phobius"/>
    </source>
</evidence>
<comment type="caution">
    <text evidence="3">The sequence shown here is derived from an EMBL/GenBank/DDBJ whole genome shotgun (WGS) entry which is preliminary data.</text>
</comment>